<dbReference type="AlphaFoldDB" id="A0A9D2I9P8"/>
<dbReference type="InterPro" id="IPR006638">
    <property type="entry name" value="Elp3/MiaA/NifB-like_rSAM"/>
</dbReference>
<dbReference type="SFLD" id="SFLDG01082">
    <property type="entry name" value="B12-binding_domain_containing"/>
    <property type="match status" value="1"/>
</dbReference>
<dbReference type="InterPro" id="IPR020612">
    <property type="entry name" value="Methylthiotransferase_CS"/>
</dbReference>
<dbReference type="InterPro" id="IPR038135">
    <property type="entry name" value="Methylthiotransferase_N_sf"/>
</dbReference>
<dbReference type="SFLD" id="SFLDF00295">
    <property type="entry name" value="threonylcarbamoyladenosine_tRN"/>
    <property type="match status" value="1"/>
</dbReference>
<gene>
    <name evidence="18" type="primary">mtaB</name>
    <name evidence="18" type="ORF">H9717_16420</name>
</gene>
<dbReference type="PROSITE" id="PS51918">
    <property type="entry name" value="RADICAL_SAM"/>
    <property type="match status" value="1"/>
</dbReference>
<keyword evidence="7" id="KW-0949">S-adenosyl-L-methionine</keyword>
<comment type="function">
    <text evidence="2">Catalyzes the methylthiolation of N6-threonylcarbamoyladenosine (t(6)A), leading to the formation of 2-methylthio-N6-threonylcarbamoyladenosine (ms(2)t(6)A) at position 37 in tRNAs that read codons beginning with adenine.</text>
</comment>
<dbReference type="InterPro" id="IPR006467">
    <property type="entry name" value="MiaB-like_bact"/>
</dbReference>
<evidence type="ECO:0000256" key="15">
    <source>
        <dbReference type="ARBA" id="ARBA00069898"/>
    </source>
</evidence>
<evidence type="ECO:0000313" key="19">
    <source>
        <dbReference type="Proteomes" id="UP000886858"/>
    </source>
</evidence>
<dbReference type="Gene3D" id="3.80.30.20">
    <property type="entry name" value="tm_1862 like domain"/>
    <property type="match status" value="1"/>
</dbReference>
<dbReference type="FunFam" id="3.80.30.20:FF:000001">
    <property type="entry name" value="tRNA-2-methylthio-N(6)-dimethylallyladenosine synthase 2"/>
    <property type="match status" value="1"/>
</dbReference>
<dbReference type="InterPro" id="IPR058240">
    <property type="entry name" value="rSAM_sf"/>
</dbReference>
<keyword evidence="5" id="KW-0963">Cytoplasm</keyword>
<evidence type="ECO:0000256" key="12">
    <source>
        <dbReference type="ARBA" id="ARBA00031213"/>
    </source>
</evidence>
<proteinExistence type="inferred from homology"/>
<dbReference type="GO" id="GO:0035597">
    <property type="term" value="F:tRNA-2-methylthio-N(6)-dimethylallyladenosine(37) synthase activity"/>
    <property type="evidence" value="ECO:0007669"/>
    <property type="project" value="TreeGrafter"/>
</dbReference>
<protein>
    <recommendedName>
        <fullName evidence="15">Threonylcarbamoyladenosine tRNA methylthiotransferase MtaB</fullName>
        <ecNumber evidence="3">2.8.4.5</ecNumber>
    </recommendedName>
    <alternativeName>
        <fullName evidence="12">tRNA-t(6)A37 methylthiotransferase</fullName>
    </alternativeName>
</protein>
<comment type="cofactor">
    <cofactor evidence="1">
        <name>[4Fe-4S] cluster</name>
        <dbReference type="ChEBI" id="CHEBI:49883"/>
    </cofactor>
</comment>
<feature type="domain" description="MTTase N-terminal" evidence="16">
    <location>
        <begin position="2"/>
        <end position="114"/>
    </location>
</feature>
<dbReference type="InterPro" id="IPR007197">
    <property type="entry name" value="rSAM"/>
</dbReference>
<dbReference type="PROSITE" id="PS51449">
    <property type="entry name" value="MTTASE_N"/>
    <property type="match status" value="1"/>
</dbReference>
<organism evidence="18 19">
    <name type="scientific">Candidatus Eisenbergiella merdipullorum</name>
    <dbReference type="NCBI Taxonomy" id="2838553"/>
    <lineage>
        <taxon>Bacteria</taxon>
        <taxon>Bacillati</taxon>
        <taxon>Bacillota</taxon>
        <taxon>Clostridia</taxon>
        <taxon>Lachnospirales</taxon>
        <taxon>Lachnospiraceae</taxon>
        <taxon>Eisenbergiella</taxon>
    </lineage>
</organism>
<dbReference type="InterPro" id="IPR034557">
    <property type="entry name" value="ThrcA_tRNA_MEthiotransferase"/>
</dbReference>
<evidence type="ECO:0000256" key="6">
    <source>
        <dbReference type="ARBA" id="ARBA00022679"/>
    </source>
</evidence>
<dbReference type="Pfam" id="PF04055">
    <property type="entry name" value="Radical_SAM"/>
    <property type="match status" value="1"/>
</dbReference>
<comment type="similarity">
    <text evidence="14">Belongs to the methylthiotransferase family. MtaB subfamily.</text>
</comment>
<evidence type="ECO:0000259" key="16">
    <source>
        <dbReference type="PROSITE" id="PS51449"/>
    </source>
</evidence>
<sequence>MKSVALHNLGCKVNAYELEVIGQKLQEKGYRIVPFDDIADVYIVNTCTVTNIADRKSRQMLHRAKRRNPDAVVVAVGCYVQTGKEEALLDGSIDLAVGNNRKKELPEILEAFLREREASGKEGTSGNAGLVEEKTFHYKSVVDINKEQEYEEMMPEDSAEARQTAEHTRAYIKIQDGCNQFCSYCIIPYARGRVRSRKPEDVLREVKQLAAGGCREVVLTGIHISSYGIDFIQKTDGDYLESGSDLRQTAQERQYLLNLVREIAEVPGIARIRLGSLEPRIITESFVGGLAALPKVCPHFHLSLQSGCDATLKRMNRHYTAEEYYEKVKLLRKAFDHPAITTDVIVGFPGETDEEFEITAAFLEKVHFFEMHVFKYSVRKGTVAAGMEDQVPEQVKNERSARLLTLERRMSREYREQYIGKEITVLTEDCAELLGENWRTGHTQTYVKAAVPAGQAGRNELITGRVTGFLTDEILRIKLHGTNRV</sequence>
<feature type="domain" description="Radical SAM core" evidence="17">
    <location>
        <begin position="164"/>
        <end position="413"/>
    </location>
</feature>
<evidence type="ECO:0000256" key="9">
    <source>
        <dbReference type="ARBA" id="ARBA00022723"/>
    </source>
</evidence>
<evidence type="ECO:0000256" key="7">
    <source>
        <dbReference type="ARBA" id="ARBA00022691"/>
    </source>
</evidence>
<keyword evidence="11" id="KW-0411">Iron-sulfur</keyword>
<dbReference type="PROSITE" id="PS01278">
    <property type="entry name" value="MTTASE_RADICAL"/>
    <property type="match status" value="1"/>
</dbReference>
<dbReference type="InterPro" id="IPR005839">
    <property type="entry name" value="Methylthiotransferase"/>
</dbReference>
<keyword evidence="9" id="KW-0479">Metal-binding</keyword>
<name>A0A9D2I9P8_9FIRM</name>
<evidence type="ECO:0000259" key="17">
    <source>
        <dbReference type="PROSITE" id="PS51918"/>
    </source>
</evidence>
<dbReference type="GO" id="GO:0035598">
    <property type="term" value="F:tRNA (N(6)-L-threonylcarbamoyladenosine(37)-C(2))-methylthiotransferase activity"/>
    <property type="evidence" value="ECO:0007669"/>
    <property type="project" value="UniProtKB-EC"/>
</dbReference>
<evidence type="ECO:0000256" key="11">
    <source>
        <dbReference type="ARBA" id="ARBA00023014"/>
    </source>
</evidence>
<dbReference type="InterPro" id="IPR023404">
    <property type="entry name" value="rSAM_horseshoe"/>
</dbReference>
<evidence type="ECO:0000256" key="3">
    <source>
        <dbReference type="ARBA" id="ARBA00013273"/>
    </source>
</evidence>
<evidence type="ECO:0000313" key="18">
    <source>
        <dbReference type="EMBL" id="HJA94672.1"/>
    </source>
</evidence>
<dbReference type="SFLD" id="SFLDG01061">
    <property type="entry name" value="methylthiotransferase"/>
    <property type="match status" value="1"/>
</dbReference>
<evidence type="ECO:0000256" key="4">
    <source>
        <dbReference type="ARBA" id="ARBA00022485"/>
    </source>
</evidence>
<dbReference type="CDD" id="cd01335">
    <property type="entry name" value="Radical_SAM"/>
    <property type="match status" value="1"/>
</dbReference>
<dbReference type="EMBL" id="DWYY01000194">
    <property type="protein sequence ID" value="HJA94672.1"/>
    <property type="molecule type" value="Genomic_DNA"/>
</dbReference>
<evidence type="ECO:0000256" key="13">
    <source>
        <dbReference type="ARBA" id="ARBA00051661"/>
    </source>
</evidence>
<dbReference type="GO" id="GO:0046872">
    <property type="term" value="F:metal ion binding"/>
    <property type="evidence" value="ECO:0007669"/>
    <property type="project" value="UniProtKB-KW"/>
</dbReference>
<dbReference type="Pfam" id="PF00919">
    <property type="entry name" value="UPF0004"/>
    <property type="match status" value="1"/>
</dbReference>
<keyword evidence="4" id="KW-0004">4Fe-4S</keyword>
<evidence type="ECO:0000256" key="8">
    <source>
        <dbReference type="ARBA" id="ARBA00022694"/>
    </source>
</evidence>
<dbReference type="NCBIfam" id="TIGR00089">
    <property type="entry name" value="MiaB/RimO family radical SAM methylthiotransferase"/>
    <property type="match status" value="1"/>
</dbReference>
<evidence type="ECO:0000256" key="1">
    <source>
        <dbReference type="ARBA" id="ARBA00001966"/>
    </source>
</evidence>
<dbReference type="SUPFAM" id="SSF102114">
    <property type="entry name" value="Radical SAM enzymes"/>
    <property type="match status" value="1"/>
</dbReference>
<accession>A0A9D2I9P8</accession>
<dbReference type="PANTHER" id="PTHR43020:SF2">
    <property type="entry name" value="MITOCHONDRIAL TRNA METHYLTHIOTRANSFERASE CDK5RAP1"/>
    <property type="match status" value="1"/>
</dbReference>
<evidence type="ECO:0000256" key="10">
    <source>
        <dbReference type="ARBA" id="ARBA00023004"/>
    </source>
</evidence>
<reference evidence="18" key="1">
    <citation type="journal article" date="2021" name="PeerJ">
        <title>Extensive microbial diversity within the chicken gut microbiome revealed by metagenomics and culture.</title>
        <authorList>
            <person name="Gilroy R."/>
            <person name="Ravi A."/>
            <person name="Getino M."/>
            <person name="Pursley I."/>
            <person name="Horton D.L."/>
            <person name="Alikhan N.F."/>
            <person name="Baker D."/>
            <person name="Gharbi K."/>
            <person name="Hall N."/>
            <person name="Watson M."/>
            <person name="Adriaenssens E.M."/>
            <person name="Foster-Nyarko E."/>
            <person name="Jarju S."/>
            <person name="Secka A."/>
            <person name="Antonio M."/>
            <person name="Oren A."/>
            <person name="Chaudhuri R.R."/>
            <person name="La Ragione R."/>
            <person name="Hildebrand F."/>
            <person name="Pallen M.J."/>
        </authorList>
    </citation>
    <scope>NUCLEOTIDE SEQUENCE</scope>
    <source>
        <strain evidence="18">CHK179-7159</strain>
    </source>
</reference>
<dbReference type="SMART" id="SM00729">
    <property type="entry name" value="Elp3"/>
    <property type="match status" value="1"/>
</dbReference>
<keyword evidence="6" id="KW-0808">Transferase</keyword>
<dbReference type="FunFam" id="3.40.50.12160:FF:000004">
    <property type="entry name" value="Threonylcarbamoyladenosine tRNA methylthiotransferase MtaB"/>
    <property type="match status" value="1"/>
</dbReference>
<dbReference type="PANTHER" id="PTHR43020">
    <property type="entry name" value="CDK5 REGULATORY SUBUNIT-ASSOCIATED PROTEIN 1"/>
    <property type="match status" value="1"/>
</dbReference>
<keyword evidence="10" id="KW-0408">Iron</keyword>
<keyword evidence="8" id="KW-0819">tRNA processing</keyword>
<evidence type="ECO:0000256" key="14">
    <source>
        <dbReference type="ARBA" id="ARBA00061574"/>
    </source>
</evidence>
<comment type="caution">
    <text evidence="18">The sequence shown here is derived from an EMBL/GenBank/DDBJ whole genome shotgun (WGS) entry which is preliminary data.</text>
</comment>
<dbReference type="Proteomes" id="UP000886858">
    <property type="component" value="Unassembled WGS sequence"/>
</dbReference>
<dbReference type="EC" id="2.8.4.5" evidence="3"/>
<dbReference type="NCBIfam" id="TIGR01579">
    <property type="entry name" value="MiaB-like-C"/>
    <property type="match status" value="1"/>
</dbReference>
<dbReference type="GO" id="GO:0051539">
    <property type="term" value="F:4 iron, 4 sulfur cluster binding"/>
    <property type="evidence" value="ECO:0007669"/>
    <property type="project" value="UniProtKB-KW"/>
</dbReference>
<reference evidence="18" key="2">
    <citation type="submission" date="2021-04" db="EMBL/GenBank/DDBJ databases">
        <authorList>
            <person name="Gilroy R."/>
        </authorList>
    </citation>
    <scope>NUCLEOTIDE SEQUENCE</scope>
    <source>
        <strain evidence="18">CHK179-7159</strain>
    </source>
</reference>
<dbReference type="GO" id="GO:0005829">
    <property type="term" value="C:cytosol"/>
    <property type="evidence" value="ECO:0007669"/>
    <property type="project" value="TreeGrafter"/>
</dbReference>
<dbReference type="InterPro" id="IPR013848">
    <property type="entry name" value="Methylthiotransferase_N"/>
</dbReference>
<dbReference type="Gene3D" id="3.40.50.12160">
    <property type="entry name" value="Methylthiotransferase, N-terminal domain"/>
    <property type="match status" value="1"/>
</dbReference>
<comment type="catalytic activity">
    <reaction evidence="13">
        <text>N(6)-L-threonylcarbamoyladenosine(37) in tRNA + (sulfur carrier)-SH + AH2 + 2 S-adenosyl-L-methionine = 2-methylsulfanyl-N(6)-L-threonylcarbamoyladenosine(37) in tRNA + (sulfur carrier)-H + 5'-deoxyadenosine + L-methionine + A + S-adenosyl-L-homocysteine + 2 H(+)</text>
        <dbReference type="Rhea" id="RHEA:37075"/>
        <dbReference type="Rhea" id="RHEA-COMP:10163"/>
        <dbReference type="Rhea" id="RHEA-COMP:11092"/>
        <dbReference type="Rhea" id="RHEA-COMP:14737"/>
        <dbReference type="Rhea" id="RHEA-COMP:14739"/>
        <dbReference type="ChEBI" id="CHEBI:13193"/>
        <dbReference type="ChEBI" id="CHEBI:15378"/>
        <dbReference type="ChEBI" id="CHEBI:17319"/>
        <dbReference type="ChEBI" id="CHEBI:17499"/>
        <dbReference type="ChEBI" id="CHEBI:29917"/>
        <dbReference type="ChEBI" id="CHEBI:57844"/>
        <dbReference type="ChEBI" id="CHEBI:57856"/>
        <dbReference type="ChEBI" id="CHEBI:59789"/>
        <dbReference type="ChEBI" id="CHEBI:64428"/>
        <dbReference type="ChEBI" id="CHEBI:74418"/>
        <dbReference type="ChEBI" id="CHEBI:74420"/>
        <dbReference type="EC" id="2.8.4.5"/>
    </reaction>
</comment>
<evidence type="ECO:0000256" key="5">
    <source>
        <dbReference type="ARBA" id="ARBA00022490"/>
    </source>
</evidence>
<evidence type="ECO:0000256" key="2">
    <source>
        <dbReference type="ARBA" id="ARBA00002399"/>
    </source>
</evidence>
<dbReference type="SFLD" id="SFLDS00029">
    <property type="entry name" value="Radical_SAM"/>
    <property type="match status" value="1"/>
</dbReference>